<evidence type="ECO:0000259" key="1">
    <source>
        <dbReference type="Pfam" id="PF07638"/>
    </source>
</evidence>
<proteinExistence type="predicted"/>
<dbReference type="InterPro" id="IPR053812">
    <property type="entry name" value="HTH_Sigma70_ECF-like"/>
</dbReference>
<reference evidence="2" key="1">
    <citation type="journal article" date="2015" name="Nature">
        <title>Complex archaea that bridge the gap between prokaryotes and eukaryotes.</title>
        <authorList>
            <person name="Spang A."/>
            <person name="Saw J.H."/>
            <person name="Jorgensen S.L."/>
            <person name="Zaremba-Niedzwiedzka K."/>
            <person name="Martijn J."/>
            <person name="Lind A.E."/>
            <person name="van Eijk R."/>
            <person name="Schleper C."/>
            <person name="Guy L."/>
            <person name="Ettema T.J."/>
        </authorList>
    </citation>
    <scope>NUCLEOTIDE SEQUENCE</scope>
</reference>
<accession>A0A0F9H7P0</accession>
<organism evidence="2">
    <name type="scientific">marine sediment metagenome</name>
    <dbReference type="NCBI Taxonomy" id="412755"/>
    <lineage>
        <taxon>unclassified sequences</taxon>
        <taxon>metagenomes</taxon>
        <taxon>ecological metagenomes</taxon>
    </lineage>
</organism>
<comment type="caution">
    <text evidence="2">The sequence shown here is derived from an EMBL/GenBank/DDBJ whole genome shotgun (WGS) entry which is preliminary data.</text>
</comment>
<sequence>MVLQRVRRDALPENTHYYDDGCDVHPYCLTCPLAKCRYEYPQGLATVRSQTRVARAVELRNLGFAADEIAAAMLTSRRAVFRMMATARKATGDTMSLKVKRSNGIVVSVGESNYGRA</sequence>
<gene>
    <name evidence="2" type="ORF">LCGC14_1818840</name>
</gene>
<evidence type="ECO:0000313" key="2">
    <source>
        <dbReference type="EMBL" id="KKL98996.1"/>
    </source>
</evidence>
<protein>
    <recommendedName>
        <fullName evidence="1">RNA polymerase sigma-70 ECF-like HTH domain-containing protein</fullName>
    </recommendedName>
</protein>
<dbReference type="AlphaFoldDB" id="A0A0F9H7P0"/>
<name>A0A0F9H7P0_9ZZZZ</name>
<dbReference type="EMBL" id="LAZR01017780">
    <property type="protein sequence ID" value="KKL98996.1"/>
    <property type="molecule type" value="Genomic_DNA"/>
</dbReference>
<feature type="domain" description="RNA polymerase sigma-70 ECF-like HTH" evidence="1">
    <location>
        <begin position="49"/>
        <end position="95"/>
    </location>
</feature>
<dbReference type="Pfam" id="PF07638">
    <property type="entry name" value="Sigma70_ECF"/>
    <property type="match status" value="1"/>
</dbReference>